<dbReference type="Gene3D" id="2.70.98.70">
    <property type="match status" value="1"/>
</dbReference>
<reference evidence="7 8" key="1">
    <citation type="submission" date="2019-03" db="EMBL/GenBank/DDBJ databases">
        <title>Genomic Encyclopedia of Type Strains, Phase IV (KMG-IV): sequencing the most valuable type-strain genomes for metagenomic binning, comparative biology and taxonomic classification.</title>
        <authorList>
            <person name="Goeker M."/>
        </authorList>
    </citation>
    <scope>NUCLEOTIDE SEQUENCE [LARGE SCALE GENOMIC DNA]</scope>
    <source>
        <strain evidence="7 8">DSM 19580</strain>
    </source>
</reference>
<evidence type="ECO:0000256" key="3">
    <source>
        <dbReference type="ARBA" id="ARBA00022764"/>
    </source>
</evidence>
<keyword evidence="3" id="KW-0574">Periplasm</keyword>
<dbReference type="InterPro" id="IPR008397">
    <property type="entry name" value="Alginate_lyase_dom"/>
</dbReference>
<protein>
    <submittedName>
        <fullName evidence="7">Alginate lyase</fullName>
    </submittedName>
</protein>
<evidence type="ECO:0000256" key="2">
    <source>
        <dbReference type="ARBA" id="ARBA00022729"/>
    </source>
</evidence>
<dbReference type="Proteomes" id="UP000295719">
    <property type="component" value="Unassembled WGS sequence"/>
</dbReference>
<feature type="domain" description="Alginate lyase" evidence="5">
    <location>
        <begin position="98"/>
        <end position="263"/>
    </location>
</feature>
<dbReference type="InterPro" id="IPR008929">
    <property type="entry name" value="Chondroitin_lyas"/>
</dbReference>
<dbReference type="PANTHER" id="PTHR39210">
    <property type="entry name" value="HEPARIN-SULFATE LYASE"/>
    <property type="match status" value="1"/>
</dbReference>
<evidence type="ECO:0000259" key="6">
    <source>
        <dbReference type="Pfam" id="PF07940"/>
    </source>
</evidence>
<dbReference type="SUPFAM" id="SSF48230">
    <property type="entry name" value="Chondroitin AC/alginate lyase"/>
    <property type="match status" value="1"/>
</dbReference>
<dbReference type="GO" id="GO:0016829">
    <property type="term" value="F:lyase activity"/>
    <property type="evidence" value="ECO:0007669"/>
    <property type="project" value="UniProtKB-KW"/>
</dbReference>
<comment type="subcellular location">
    <subcellularLocation>
        <location evidence="1">Periplasm</location>
    </subcellularLocation>
</comment>
<dbReference type="Pfam" id="PF05426">
    <property type="entry name" value="Alginate_lyase"/>
    <property type="match status" value="1"/>
</dbReference>
<dbReference type="Gene3D" id="1.50.10.100">
    <property type="entry name" value="Chondroitin AC/alginate lyase"/>
    <property type="match status" value="1"/>
</dbReference>
<dbReference type="AlphaFoldDB" id="A0A4R3YZ07"/>
<accession>A0A4R3YZ07</accession>
<dbReference type="GO" id="GO:0042597">
    <property type="term" value="C:periplasmic space"/>
    <property type="evidence" value="ECO:0007669"/>
    <property type="project" value="UniProtKB-SubCell"/>
</dbReference>
<gene>
    <name evidence="7" type="ORF">EDC52_104204</name>
</gene>
<organism evidence="7 8">
    <name type="scientific">Biostraticola tofi</name>
    <dbReference type="NCBI Taxonomy" id="466109"/>
    <lineage>
        <taxon>Bacteria</taxon>
        <taxon>Pseudomonadati</taxon>
        <taxon>Pseudomonadota</taxon>
        <taxon>Gammaproteobacteria</taxon>
        <taxon>Enterobacterales</taxon>
        <taxon>Bruguierivoracaceae</taxon>
        <taxon>Biostraticola</taxon>
    </lineage>
</organism>
<keyword evidence="4 7" id="KW-0456">Lyase</keyword>
<evidence type="ECO:0000256" key="1">
    <source>
        <dbReference type="ARBA" id="ARBA00004418"/>
    </source>
</evidence>
<proteinExistence type="predicted"/>
<evidence type="ECO:0000259" key="5">
    <source>
        <dbReference type="Pfam" id="PF05426"/>
    </source>
</evidence>
<dbReference type="RefSeq" id="WP_165911698.1">
    <property type="nucleotide sequence ID" value="NZ_SMCR01000004.1"/>
</dbReference>
<dbReference type="InterPro" id="IPR012480">
    <property type="entry name" value="Hepar_II_III_C"/>
</dbReference>
<name>A0A4R3YZ07_9GAMM</name>
<evidence type="ECO:0000313" key="8">
    <source>
        <dbReference type="Proteomes" id="UP000295719"/>
    </source>
</evidence>
<keyword evidence="2" id="KW-0732">Signal</keyword>
<feature type="domain" description="Heparinase II/III-like C-terminal" evidence="6">
    <location>
        <begin position="368"/>
        <end position="448"/>
    </location>
</feature>
<dbReference type="PANTHER" id="PTHR39210:SF1">
    <property type="entry name" value="HEPARIN-SULFATE LYASE"/>
    <property type="match status" value="1"/>
</dbReference>
<evidence type="ECO:0000313" key="7">
    <source>
        <dbReference type="EMBL" id="TCV96764.1"/>
    </source>
</evidence>
<dbReference type="EMBL" id="SMCR01000004">
    <property type="protein sequence ID" value="TCV96764.1"/>
    <property type="molecule type" value="Genomic_DNA"/>
</dbReference>
<keyword evidence="8" id="KW-1185">Reference proteome</keyword>
<evidence type="ECO:0000256" key="4">
    <source>
        <dbReference type="ARBA" id="ARBA00023239"/>
    </source>
</evidence>
<comment type="caution">
    <text evidence="7">The sequence shown here is derived from an EMBL/GenBank/DDBJ whole genome shotgun (WGS) entry which is preliminary data.</text>
</comment>
<dbReference type="Pfam" id="PF07940">
    <property type="entry name" value="Hepar_II_III_C"/>
    <property type="match status" value="1"/>
</dbReference>
<sequence length="663" mass="76104">MLQFTPEERAYLRERARWQPQVLKRLADDNEVVLAHPLRVPETGIATWGHYYFCPRHGTRLIWDRHHPHQHRCPVDNEILSGEPYDGAWWRIMNGHNCRAGYQLALLWMLTGEPSHARRVQDILLSYACYYPDYEEHGGIPCNGPGKMNIQTLCEANCILELAKGYDIVRETLSATQQEYIEQRLFRSAADFLCRQRQNQLHNHEVKVNTAIGVLGLLLQDDQLVRFAITEPYGLRWQLQHGLFDEGLWFEGSTHYHFYVLQGYFDWEKFARCTPWSLMNDRLYEKMLDFPLTLLTPDGTFPMINDAVSGQNQLHHYDIYEFAWRHYHKPAYAAALNRIYQHEPRDNLDAFLYGCASLPAVPALATHRLVHAPDAGLTLICQPEHQHGLLVKHMPFGGEHDHYDYLAITLWRHGHAVLPDLGTTGYGAALHRQYYKNSAAHNTLSVELTNAPPAVPEVRVLEQTGDGFHLGVAVDWRKAPPRLPSFSLPEWDQQAWRDIRFCRHLLVNEGLVFDIARIDNPHCKTLYWTLHIDGERQAPQQGLLAEQAQPILLGGPLALLNNLSRCEIDGAEMRRYRTITGQFTLWLVGKGIVYEGTGPANPAITDLSYLVLSNAEPQMSILACYALDERLHIDQMAADLQDDGCEIRYRCQGKDQRIHVALI</sequence>